<sequence length="97" mass="10496">MTSALCLKEAALPSPPSSTQAHLNSVGNPPSALCCFGHCVSHQIMSPPLWFFPLPSEEPLCEAWCLSSANCPLSRTDRVVRGRCRGAFHQATQTMLL</sequence>
<proteinExistence type="predicted"/>
<protein>
    <submittedName>
        <fullName evidence="1">Uncharacterized protein</fullName>
    </submittedName>
</protein>
<dbReference type="AlphaFoldDB" id="A0AAN7XDK6"/>
<reference evidence="1 2" key="2">
    <citation type="journal article" date="2023" name="Mol. Biol. Evol.">
        <title>Genomics of Secondarily Temperate Adaptation in the Only Non-Antarctic Icefish.</title>
        <authorList>
            <person name="Rivera-Colon A.G."/>
            <person name="Rayamajhi N."/>
            <person name="Minhas B.F."/>
            <person name="Madrigal G."/>
            <person name="Bilyk K.T."/>
            <person name="Yoon V."/>
            <person name="Hune M."/>
            <person name="Gregory S."/>
            <person name="Cheng C.H.C."/>
            <person name="Catchen J.M."/>
        </authorList>
    </citation>
    <scope>NUCLEOTIDE SEQUENCE [LARGE SCALE GENOMIC DNA]</scope>
    <source>
        <strain evidence="1">JMC-PN-2008</strain>
    </source>
</reference>
<comment type="caution">
    <text evidence="1">The sequence shown here is derived from an EMBL/GenBank/DDBJ whole genome shotgun (WGS) entry which is preliminary data.</text>
</comment>
<reference evidence="1 2" key="1">
    <citation type="journal article" date="2023" name="Genes (Basel)">
        <title>Chromosome-Level Genome Assembly and Circadian Gene Repertoire of the Patagonia Blennie Eleginops maclovinus-The Closest Ancestral Proxy of Antarctic Cryonotothenioids.</title>
        <authorList>
            <person name="Cheng C.C."/>
            <person name="Rivera-Colon A.G."/>
            <person name="Minhas B.F."/>
            <person name="Wilson L."/>
            <person name="Rayamajhi N."/>
            <person name="Vargas-Chacoff L."/>
            <person name="Catchen J.M."/>
        </authorList>
    </citation>
    <scope>NUCLEOTIDE SEQUENCE [LARGE SCALE GENOMIC DNA]</scope>
    <source>
        <strain evidence="1">JMC-PN-2008</strain>
    </source>
</reference>
<accession>A0AAN7XDK6</accession>
<dbReference type="Proteomes" id="UP001346869">
    <property type="component" value="Unassembled WGS sequence"/>
</dbReference>
<keyword evidence="2" id="KW-1185">Reference proteome</keyword>
<evidence type="ECO:0000313" key="1">
    <source>
        <dbReference type="EMBL" id="KAK5859457.1"/>
    </source>
</evidence>
<dbReference type="EMBL" id="JAUZQC010000014">
    <property type="protein sequence ID" value="KAK5859457.1"/>
    <property type="molecule type" value="Genomic_DNA"/>
</dbReference>
<evidence type="ECO:0000313" key="2">
    <source>
        <dbReference type="Proteomes" id="UP001346869"/>
    </source>
</evidence>
<name>A0AAN7XDK6_ELEMC</name>
<organism evidence="1 2">
    <name type="scientific">Eleginops maclovinus</name>
    <name type="common">Patagonian blennie</name>
    <name type="synonym">Eleginus maclovinus</name>
    <dbReference type="NCBI Taxonomy" id="56733"/>
    <lineage>
        <taxon>Eukaryota</taxon>
        <taxon>Metazoa</taxon>
        <taxon>Chordata</taxon>
        <taxon>Craniata</taxon>
        <taxon>Vertebrata</taxon>
        <taxon>Euteleostomi</taxon>
        <taxon>Actinopterygii</taxon>
        <taxon>Neopterygii</taxon>
        <taxon>Teleostei</taxon>
        <taxon>Neoteleostei</taxon>
        <taxon>Acanthomorphata</taxon>
        <taxon>Eupercaria</taxon>
        <taxon>Perciformes</taxon>
        <taxon>Notothenioidei</taxon>
        <taxon>Eleginopidae</taxon>
        <taxon>Eleginops</taxon>
    </lineage>
</organism>
<gene>
    <name evidence="1" type="ORF">PBY51_021012</name>
</gene>